<name>A0A382QWM1_9ZZZZ</name>
<dbReference type="AlphaFoldDB" id="A0A382QWM1"/>
<dbReference type="EMBL" id="UINC01117465">
    <property type="protein sequence ID" value="SVC89904.1"/>
    <property type="molecule type" value="Genomic_DNA"/>
</dbReference>
<protein>
    <submittedName>
        <fullName evidence="1">Uncharacterized protein</fullName>
    </submittedName>
</protein>
<reference evidence="1" key="1">
    <citation type="submission" date="2018-05" db="EMBL/GenBank/DDBJ databases">
        <authorList>
            <person name="Lanie J.A."/>
            <person name="Ng W.-L."/>
            <person name="Kazmierczak K.M."/>
            <person name="Andrzejewski T.M."/>
            <person name="Davidsen T.M."/>
            <person name="Wayne K.J."/>
            <person name="Tettelin H."/>
            <person name="Glass J.I."/>
            <person name="Rusch D."/>
            <person name="Podicherti R."/>
            <person name="Tsui H.-C.T."/>
            <person name="Winkler M.E."/>
        </authorList>
    </citation>
    <scope>NUCLEOTIDE SEQUENCE</scope>
</reference>
<proteinExistence type="predicted"/>
<sequence>YIRLGEYIMGWKDAAKQVTGIGNPAAGLAAEADIVKQLIEAQDVTPDLLSKFKDRQKDRDTNRLLGEMQRVNTGNPLLDEQKRQEIYTARGLGLFDQKEINKEMPLMEVAGHKQYEQDVSTRDKLLSESHKAIERKQTFDLGKLTPGTDKYEQKISEIQRYNFQNKITAPGMAKAYSGLVDRENFVLSPNTIIQGVGAESLSKDGSILVKENFTPDNYEKTIQIAEGNIRKRFPFLRDETVIRSKAKAMVDNSKYGPEFARQAGFSLEDREINTLASNLGTAITSGNSEVKFKAANDMMSYMRTNKVSPENKTRFDADIMQVVKTMD</sequence>
<gene>
    <name evidence="1" type="ORF">METZ01_LOCUS342758</name>
</gene>
<organism evidence="1">
    <name type="scientific">marine metagenome</name>
    <dbReference type="NCBI Taxonomy" id="408172"/>
    <lineage>
        <taxon>unclassified sequences</taxon>
        <taxon>metagenomes</taxon>
        <taxon>ecological metagenomes</taxon>
    </lineage>
</organism>
<accession>A0A382QWM1</accession>
<feature type="non-terminal residue" evidence="1">
    <location>
        <position position="327"/>
    </location>
</feature>
<evidence type="ECO:0000313" key="1">
    <source>
        <dbReference type="EMBL" id="SVC89904.1"/>
    </source>
</evidence>
<feature type="non-terminal residue" evidence="1">
    <location>
        <position position="1"/>
    </location>
</feature>